<evidence type="ECO:0000256" key="5">
    <source>
        <dbReference type="SAM" id="MobiDB-lite"/>
    </source>
</evidence>
<feature type="region of interest" description="Disordered" evidence="5">
    <location>
        <begin position="482"/>
        <end position="505"/>
    </location>
</feature>
<keyword evidence="4" id="KW-0539">Nucleus</keyword>
<evidence type="ECO:0000256" key="3">
    <source>
        <dbReference type="ARBA" id="ARBA00015405"/>
    </source>
</evidence>
<dbReference type="PANTHER" id="PTHR13489:SF0">
    <property type="entry name" value="MINI-CHROMOSOME MAINTENANCE COMPLEX-BINDING PROTEIN"/>
    <property type="match status" value="1"/>
</dbReference>
<proteinExistence type="inferred from homology"/>
<feature type="compositionally biased region" description="Polar residues" evidence="5">
    <location>
        <begin position="422"/>
        <end position="436"/>
    </location>
</feature>
<comment type="subcellular location">
    <subcellularLocation>
        <location evidence="1">Nucleus</location>
    </subcellularLocation>
</comment>
<evidence type="ECO:0000313" key="6">
    <source>
        <dbReference type="EMBL" id="CAD7461373.1"/>
    </source>
</evidence>
<dbReference type="GO" id="GO:0003682">
    <property type="term" value="F:chromatin binding"/>
    <property type="evidence" value="ECO:0007669"/>
    <property type="project" value="TreeGrafter"/>
</dbReference>
<gene>
    <name evidence="6" type="ORF">TTEB3V08_LOCUS9285</name>
</gene>
<dbReference type="EMBL" id="OE004691">
    <property type="protein sequence ID" value="CAD7461373.1"/>
    <property type="molecule type" value="Genomic_DNA"/>
</dbReference>
<evidence type="ECO:0000256" key="4">
    <source>
        <dbReference type="ARBA" id="ARBA00023242"/>
    </source>
</evidence>
<name>A0A7R9IN09_9NEOP</name>
<comment type="similarity">
    <text evidence="2">Belongs to the MCMBP family.</text>
</comment>
<protein>
    <recommendedName>
        <fullName evidence="3">Mini-chromosome maintenance complex-binding protein</fullName>
    </recommendedName>
</protein>
<dbReference type="InterPro" id="IPR019140">
    <property type="entry name" value="MCM_complex-bd"/>
</dbReference>
<dbReference type="PANTHER" id="PTHR13489">
    <property type="entry name" value="MINI-CHROMOSOME MAINTENANCE COMPLEX-BINDING PROTEIN"/>
    <property type="match status" value="1"/>
</dbReference>
<evidence type="ECO:0000256" key="2">
    <source>
        <dbReference type="ARBA" id="ARBA00007925"/>
    </source>
</evidence>
<feature type="compositionally biased region" description="Basic and acidic residues" evidence="5">
    <location>
        <begin position="490"/>
        <end position="503"/>
    </location>
</feature>
<evidence type="ECO:0000256" key="1">
    <source>
        <dbReference type="ARBA" id="ARBA00004123"/>
    </source>
</evidence>
<dbReference type="GO" id="GO:0006261">
    <property type="term" value="P:DNA-templated DNA replication"/>
    <property type="evidence" value="ECO:0007669"/>
    <property type="project" value="TreeGrafter"/>
</dbReference>
<dbReference type="GO" id="GO:0005634">
    <property type="term" value="C:nucleus"/>
    <property type="evidence" value="ECO:0007669"/>
    <property type="project" value="UniProtKB-SubCell"/>
</dbReference>
<feature type="region of interest" description="Disordered" evidence="5">
    <location>
        <begin position="1"/>
        <end position="20"/>
    </location>
</feature>
<feature type="region of interest" description="Disordered" evidence="5">
    <location>
        <begin position="410"/>
        <end position="438"/>
    </location>
</feature>
<sequence>MKRSASNNEMADLSSSSNTTLTLPDAKRICSEKRATSGSPQNLQLPSKDKGQSCLIKVYDTKEDLCLNDVVEVLGFLASEPLVEETGDDMMDVGTSAHNLPGSLVPRIHCIAVRKITHYNPLLSTISQNSDAVFESAKSVHDDLHLVLTQVLLGDTLAADYLLCHLISSVYQRIDMLALGKLSLNIKNIPTCSNYIDKLYDILQLLLPKSRYLPMSLDNLNQHDFVPKKDYSSNRLKSGVLQLSAHTHLVLDETRLLPGQLDSNGVENISSLGTVITQQKVYYNFKFYKVEFNSDIPVLVLSEGKSLLPSDAVVTLQPDDDHLVTETFEAAKHFLQRALLDKIRVYLTVMMQADFQVPPHMQKMVQENFVEMRKVDSKMTADDLHMLLVLARLVSLSKGERELCEGSWRQATQMEQKRKQRLTSTRPNSLSISGKKSFQGGYPPLVKEGFGNQLNLCRDRGLNPRPPAEKSDTLPLVHQVTSQVLSKGSRQSDRQQSGRHERTNCSTNFDIIQLRVAQINPNKAKHKNEYASEEKVGLSPDTEPDLNHFIPGGGMPAAAPVVPTAPAPDVAAFCFSIVQSKV</sequence>
<organism evidence="6">
    <name type="scientific">Timema tahoe</name>
    <dbReference type="NCBI Taxonomy" id="61484"/>
    <lineage>
        <taxon>Eukaryota</taxon>
        <taxon>Metazoa</taxon>
        <taxon>Ecdysozoa</taxon>
        <taxon>Arthropoda</taxon>
        <taxon>Hexapoda</taxon>
        <taxon>Insecta</taxon>
        <taxon>Pterygota</taxon>
        <taxon>Neoptera</taxon>
        <taxon>Polyneoptera</taxon>
        <taxon>Phasmatodea</taxon>
        <taxon>Timematodea</taxon>
        <taxon>Timematoidea</taxon>
        <taxon>Timematidae</taxon>
        <taxon>Timema</taxon>
    </lineage>
</organism>
<reference evidence="6" key="1">
    <citation type="submission" date="2020-11" db="EMBL/GenBank/DDBJ databases">
        <authorList>
            <person name="Tran Van P."/>
        </authorList>
    </citation>
    <scope>NUCLEOTIDE SEQUENCE</scope>
</reference>
<accession>A0A7R9IN09</accession>
<dbReference type="AlphaFoldDB" id="A0A7R9IN09"/>
<dbReference type="Pfam" id="PF09739">
    <property type="entry name" value="MCM_bind"/>
    <property type="match status" value="1"/>
</dbReference>